<dbReference type="EMBL" id="JAWWNJ010000048">
    <property type="protein sequence ID" value="KAK7017426.1"/>
    <property type="molecule type" value="Genomic_DNA"/>
</dbReference>
<comment type="caution">
    <text evidence="2">The sequence shown here is derived from an EMBL/GenBank/DDBJ whole genome shotgun (WGS) entry which is preliminary data.</text>
</comment>
<proteinExistence type="predicted"/>
<feature type="region of interest" description="Disordered" evidence="1">
    <location>
        <begin position="81"/>
        <end position="100"/>
    </location>
</feature>
<evidence type="ECO:0000313" key="3">
    <source>
        <dbReference type="Proteomes" id="UP001362999"/>
    </source>
</evidence>
<gene>
    <name evidence="2" type="ORF">R3P38DRAFT_2987472</name>
</gene>
<dbReference type="Proteomes" id="UP001362999">
    <property type="component" value="Unassembled WGS sequence"/>
</dbReference>
<organism evidence="2 3">
    <name type="scientific">Favolaschia claudopus</name>
    <dbReference type="NCBI Taxonomy" id="2862362"/>
    <lineage>
        <taxon>Eukaryota</taxon>
        <taxon>Fungi</taxon>
        <taxon>Dikarya</taxon>
        <taxon>Basidiomycota</taxon>
        <taxon>Agaricomycotina</taxon>
        <taxon>Agaricomycetes</taxon>
        <taxon>Agaricomycetidae</taxon>
        <taxon>Agaricales</taxon>
        <taxon>Marasmiineae</taxon>
        <taxon>Mycenaceae</taxon>
        <taxon>Favolaschia</taxon>
    </lineage>
</organism>
<evidence type="ECO:0000256" key="1">
    <source>
        <dbReference type="SAM" id="MobiDB-lite"/>
    </source>
</evidence>
<protein>
    <submittedName>
        <fullName evidence="2">Uncharacterized protein</fullName>
    </submittedName>
</protein>
<reference evidence="2 3" key="1">
    <citation type="journal article" date="2024" name="J Genomics">
        <title>Draft genome sequencing and assembly of Favolaschia claudopus CIRM-BRFM 2984 isolated from oak limbs.</title>
        <authorList>
            <person name="Navarro D."/>
            <person name="Drula E."/>
            <person name="Chaduli D."/>
            <person name="Cazenave R."/>
            <person name="Ahrendt S."/>
            <person name="Wang J."/>
            <person name="Lipzen A."/>
            <person name="Daum C."/>
            <person name="Barry K."/>
            <person name="Grigoriev I.V."/>
            <person name="Favel A."/>
            <person name="Rosso M.N."/>
            <person name="Martin F."/>
        </authorList>
    </citation>
    <scope>NUCLEOTIDE SEQUENCE [LARGE SCALE GENOMIC DNA]</scope>
    <source>
        <strain evidence="2 3">CIRM-BRFM 2984</strain>
    </source>
</reference>
<feature type="region of interest" description="Disordered" evidence="1">
    <location>
        <begin position="1"/>
        <end position="45"/>
    </location>
</feature>
<accession>A0AAW0AW72</accession>
<sequence>MSEQVASTSAATTAPTHTEASPAAAAAVSGSETAEHDHEHKKHGLSAVLDKIVHPHGDHKEHSKDHTKADPPIVEVAVPAEASDGGAHLAPAGSGVGGIL</sequence>
<dbReference type="AlphaFoldDB" id="A0AAW0AW72"/>
<feature type="compositionally biased region" description="Low complexity" evidence="1">
    <location>
        <begin position="1"/>
        <end position="32"/>
    </location>
</feature>
<name>A0AAW0AW72_9AGAR</name>
<evidence type="ECO:0000313" key="2">
    <source>
        <dbReference type="EMBL" id="KAK7017426.1"/>
    </source>
</evidence>
<keyword evidence="3" id="KW-1185">Reference proteome</keyword>